<dbReference type="GO" id="GO:0004805">
    <property type="term" value="F:trehalose-phosphatase activity"/>
    <property type="evidence" value="ECO:0007669"/>
    <property type="project" value="UniProtKB-EC"/>
</dbReference>
<protein>
    <recommendedName>
        <fullName evidence="8">Trehalose 6-phosphate phosphatase</fullName>
        <ecNumber evidence="8">3.1.3.12</ecNumber>
    </recommendedName>
</protein>
<evidence type="ECO:0000313" key="10">
    <source>
        <dbReference type="Proteomes" id="UP000327439"/>
    </source>
</evidence>
<proteinExistence type="inferred from homology"/>
<name>A0A5J5UGT3_GOSBA</name>
<evidence type="ECO:0000256" key="3">
    <source>
        <dbReference type="ARBA" id="ARBA00005199"/>
    </source>
</evidence>
<dbReference type="NCBIfam" id="TIGR00685">
    <property type="entry name" value="T6PP"/>
    <property type="match status" value="1"/>
</dbReference>
<evidence type="ECO:0000256" key="4">
    <source>
        <dbReference type="ARBA" id="ARBA00008770"/>
    </source>
</evidence>
<evidence type="ECO:0000256" key="5">
    <source>
        <dbReference type="ARBA" id="ARBA00022801"/>
    </source>
</evidence>
<evidence type="ECO:0000256" key="8">
    <source>
        <dbReference type="RuleBase" id="RU361117"/>
    </source>
</evidence>
<keyword evidence="6" id="KW-0346">Stress response</keyword>
<keyword evidence="5 8" id="KW-0378">Hydrolase</keyword>
<dbReference type="FunFam" id="3.40.50.1000:FF:000073">
    <property type="entry name" value="Trehalose 6-phosphate phosphatase"/>
    <property type="match status" value="1"/>
</dbReference>
<dbReference type="InterPro" id="IPR006379">
    <property type="entry name" value="HAD-SF_hydro_IIB"/>
</dbReference>
<evidence type="ECO:0000256" key="7">
    <source>
        <dbReference type="ARBA" id="ARBA00025274"/>
    </source>
</evidence>
<dbReference type="AlphaFoldDB" id="A0A5J5UGT3"/>
<dbReference type="InterPro" id="IPR003337">
    <property type="entry name" value="Trehalose_PPase"/>
</dbReference>
<dbReference type="Gene3D" id="3.40.50.1000">
    <property type="entry name" value="HAD superfamily/HAD-like"/>
    <property type="match status" value="1"/>
</dbReference>
<sequence length="268" mass="30252">MKEAKGKKMVVFLDYDGTLSPIVEDPDKAFMSTEMRAALREVAKQFPTSIISGRSRDKVKEFVQLNNVCYAGSHGLDIMQPPKSCDKKGNEGAFQPAKLFLPAIQEISMELEHKIGETQGAKIEDNMFCISVHYRQVPPQDQGNLKEKVKSVVENRPEFRLTEGKMVLEVRPSMEWNKGDALNYLLHNLGFSNANDVLSLYIGDDQTDEDAFKVIAGKREGFPIVVSSIPKETKAWYSLRDPSEVLAFLLRLAKWNKSQASFLQLDYV</sequence>
<comment type="pathway">
    <text evidence="3 8">Glycan biosynthesis; trehalose biosynthesis.</text>
</comment>
<dbReference type="CDD" id="cd01627">
    <property type="entry name" value="HAD_TPP"/>
    <property type="match status" value="1"/>
</dbReference>
<dbReference type="Gene3D" id="3.30.70.1020">
    <property type="entry name" value="Trehalose-6-phosphate phosphatase related protein, domain 2"/>
    <property type="match status" value="1"/>
</dbReference>
<reference evidence="10" key="1">
    <citation type="journal article" date="2020" name="Nat. Genet.">
        <title>Genomic diversifications of five Gossypium allopolyploid species and their impact on cotton improvement.</title>
        <authorList>
            <person name="Chen Z.J."/>
            <person name="Sreedasyam A."/>
            <person name="Ando A."/>
            <person name="Song Q."/>
            <person name="De Santiago L.M."/>
            <person name="Hulse-Kemp A.M."/>
            <person name="Ding M."/>
            <person name="Ye W."/>
            <person name="Kirkbride R.C."/>
            <person name="Jenkins J."/>
            <person name="Plott C."/>
            <person name="Lovell J."/>
            <person name="Lin Y.M."/>
            <person name="Vaughn R."/>
            <person name="Liu B."/>
            <person name="Simpson S."/>
            <person name="Scheffler B.E."/>
            <person name="Wen L."/>
            <person name="Saski C.A."/>
            <person name="Grover C.E."/>
            <person name="Hu G."/>
            <person name="Conover J.L."/>
            <person name="Carlson J.W."/>
            <person name="Shu S."/>
            <person name="Boston L.B."/>
            <person name="Williams M."/>
            <person name="Peterson D.G."/>
            <person name="McGee K."/>
            <person name="Jones D.C."/>
            <person name="Wendel J.F."/>
            <person name="Stelly D.M."/>
            <person name="Grimwood J."/>
            <person name="Schmutz J."/>
        </authorList>
    </citation>
    <scope>NUCLEOTIDE SEQUENCE [LARGE SCALE GENOMIC DNA]</scope>
    <source>
        <strain evidence="10">cv. 3-79</strain>
    </source>
</reference>
<dbReference type="PANTHER" id="PTHR43768:SF24">
    <property type="entry name" value="TREHALOSE 6-PHOSPHATE PHOSPHATASE"/>
    <property type="match status" value="1"/>
</dbReference>
<dbReference type="InterPro" id="IPR044651">
    <property type="entry name" value="OTSB-like"/>
</dbReference>
<dbReference type="UniPathway" id="UPA00299"/>
<dbReference type="EC" id="3.1.3.12" evidence="8"/>
<dbReference type="GO" id="GO:0005992">
    <property type="term" value="P:trehalose biosynthetic process"/>
    <property type="evidence" value="ECO:0007669"/>
    <property type="project" value="UniProtKB-UniPathway"/>
</dbReference>
<accession>A0A5J5UGT3</accession>
<comment type="function">
    <text evidence="7">Removes the phosphate from trehalose 6-phosphate to produce free trehalose. Trehalose accumulation in plant may improve abiotic stress tolerance.</text>
</comment>
<dbReference type="NCBIfam" id="TIGR01484">
    <property type="entry name" value="HAD-SF-IIB"/>
    <property type="match status" value="1"/>
</dbReference>
<evidence type="ECO:0000256" key="2">
    <source>
        <dbReference type="ARBA" id="ARBA00001968"/>
    </source>
</evidence>
<dbReference type="OrthoDB" id="411251at2759"/>
<dbReference type="Proteomes" id="UP000327439">
    <property type="component" value="Chromosome A09"/>
</dbReference>
<evidence type="ECO:0000313" key="9">
    <source>
        <dbReference type="EMBL" id="KAB2066941.1"/>
    </source>
</evidence>
<evidence type="ECO:0000256" key="1">
    <source>
        <dbReference type="ARBA" id="ARBA00000500"/>
    </source>
</evidence>
<comment type="similarity">
    <text evidence="4 8">Belongs to the trehalose phosphatase family.</text>
</comment>
<dbReference type="SUPFAM" id="SSF56784">
    <property type="entry name" value="HAD-like"/>
    <property type="match status" value="1"/>
</dbReference>
<dbReference type="PANTHER" id="PTHR43768">
    <property type="entry name" value="TREHALOSE 6-PHOSPHATE PHOSPHATASE"/>
    <property type="match status" value="1"/>
</dbReference>
<dbReference type="Pfam" id="PF02358">
    <property type="entry name" value="Trehalose_PPase"/>
    <property type="match status" value="1"/>
</dbReference>
<evidence type="ECO:0000256" key="6">
    <source>
        <dbReference type="ARBA" id="ARBA00023016"/>
    </source>
</evidence>
<organism evidence="9 10">
    <name type="scientific">Gossypium barbadense</name>
    <name type="common">Sea Island cotton</name>
    <name type="synonym">Hibiscus barbadensis</name>
    <dbReference type="NCBI Taxonomy" id="3634"/>
    <lineage>
        <taxon>Eukaryota</taxon>
        <taxon>Viridiplantae</taxon>
        <taxon>Streptophyta</taxon>
        <taxon>Embryophyta</taxon>
        <taxon>Tracheophyta</taxon>
        <taxon>Spermatophyta</taxon>
        <taxon>Magnoliopsida</taxon>
        <taxon>eudicotyledons</taxon>
        <taxon>Gunneridae</taxon>
        <taxon>Pentapetalae</taxon>
        <taxon>rosids</taxon>
        <taxon>malvids</taxon>
        <taxon>Malvales</taxon>
        <taxon>Malvaceae</taxon>
        <taxon>Malvoideae</taxon>
        <taxon>Gossypium</taxon>
    </lineage>
</organism>
<dbReference type="EMBL" id="CM018210">
    <property type="protein sequence ID" value="KAB2066941.1"/>
    <property type="molecule type" value="Genomic_DNA"/>
</dbReference>
<keyword evidence="10" id="KW-1185">Reference proteome</keyword>
<gene>
    <name evidence="9" type="ORF">ES319_A09G193300v1</name>
</gene>
<comment type="catalytic activity">
    <reaction evidence="1 8">
        <text>alpha,alpha-trehalose 6-phosphate + H2O = alpha,alpha-trehalose + phosphate</text>
        <dbReference type="Rhea" id="RHEA:23420"/>
        <dbReference type="ChEBI" id="CHEBI:15377"/>
        <dbReference type="ChEBI" id="CHEBI:16551"/>
        <dbReference type="ChEBI" id="CHEBI:43474"/>
        <dbReference type="ChEBI" id="CHEBI:58429"/>
        <dbReference type="EC" id="3.1.3.12"/>
    </reaction>
</comment>
<comment type="cofactor">
    <cofactor evidence="2 8">
        <name>a divalent metal cation</name>
        <dbReference type="ChEBI" id="CHEBI:60240"/>
    </cofactor>
</comment>
<dbReference type="InterPro" id="IPR023214">
    <property type="entry name" value="HAD_sf"/>
</dbReference>
<dbReference type="FunFam" id="3.30.70.1020:FF:000004">
    <property type="entry name" value="Trehalose 6-phosphate phosphatase"/>
    <property type="match status" value="1"/>
</dbReference>
<dbReference type="InterPro" id="IPR036412">
    <property type="entry name" value="HAD-like_sf"/>
</dbReference>